<gene>
    <name evidence="4" type="ORF">A0O21_08415</name>
</gene>
<feature type="transmembrane region" description="Helical" evidence="2">
    <location>
        <begin position="228"/>
        <end position="251"/>
    </location>
</feature>
<proteinExistence type="inferred from homology"/>
<keyword evidence="2" id="KW-0472">Membrane</keyword>
<keyword evidence="5" id="KW-1185">Reference proteome</keyword>
<evidence type="ECO:0000313" key="5">
    <source>
        <dbReference type="Proteomes" id="UP000077317"/>
    </source>
</evidence>
<dbReference type="Proteomes" id="UP000077317">
    <property type="component" value="Chromosome"/>
</dbReference>
<accession>A0A172Q944</accession>
<dbReference type="EMBL" id="CP014699">
    <property type="protein sequence ID" value="AND80023.1"/>
    <property type="molecule type" value="Genomic_DNA"/>
</dbReference>
<feature type="transmembrane region" description="Helical" evidence="2">
    <location>
        <begin position="63"/>
        <end position="79"/>
    </location>
</feature>
<organism evidence="4 5">
    <name type="scientific">Streptococcus pantholopis</name>
    <dbReference type="NCBI Taxonomy" id="1811193"/>
    <lineage>
        <taxon>Bacteria</taxon>
        <taxon>Bacillati</taxon>
        <taxon>Bacillota</taxon>
        <taxon>Bacilli</taxon>
        <taxon>Lactobacillales</taxon>
        <taxon>Streptococcaceae</taxon>
        <taxon>Streptococcus</taxon>
    </lineage>
</organism>
<name>A0A172Q944_9STRE</name>
<dbReference type="KEGG" id="spat:A0O21_08415"/>
<keyword evidence="4" id="KW-0378">Hydrolase</keyword>
<reference evidence="5" key="2">
    <citation type="submission" date="2016-03" db="EMBL/GenBank/DDBJ databases">
        <title>Streptococcus antelopensis sp. nov., isolated from the feces of the Tibetan antelope (Pantholops hodgsonii) in Hoh Xil National Nature Reserve, Qinghai, China.</title>
        <authorList>
            <person name="Bai X."/>
        </authorList>
    </citation>
    <scope>NUCLEOTIDE SEQUENCE [LARGE SCALE GENOMIC DNA]</scope>
    <source>
        <strain evidence="5">TA 26</strain>
    </source>
</reference>
<dbReference type="Pfam" id="PF02517">
    <property type="entry name" value="Rce1-like"/>
    <property type="match status" value="1"/>
</dbReference>
<feature type="domain" description="CAAX prenyl protease 2/Lysostaphin resistance protein A-like" evidence="3">
    <location>
        <begin position="154"/>
        <end position="241"/>
    </location>
</feature>
<dbReference type="InterPro" id="IPR003675">
    <property type="entry name" value="Rce1/LyrA-like_dom"/>
</dbReference>
<dbReference type="GO" id="GO:0004175">
    <property type="term" value="F:endopeptidase activity"/>
    <property type="evidence" value="ECO:0007669"/>
    <property type="project" value="UniProtKB-ARBA"/>
</dbReference>
<sequence>MNRLQAIRGTKKIRLLKWWDILILTLILFFQAIQTSFAIFFTLEDGALADVPEFTSAVNWQAFLHQSFLLFLAFLYLWLRHFDFSVWTSKIRITPRAIFMGVGIFIGFSLIFDLYLIGTSMLMPPTAAEASVSYAATPTSLHPLLQRLSEVDLSLLVFSALNGFYEEIFFLGVCLTVKAEHRRWALLYSLIVRYAFHTYQGNIPALGIGILMGTVYYVLYARMKEKNLFPFFLGHAISDVMGLGILGYFWWF</sequence>
<dbReference type="GO" id="GO:0080120">
    <property type="term" value="P:CAAX-box protein maturation"/>
    <property type="evidence" value="ECO:0007669"/>
    <property type="project" value="UniProtKB-ARBA"/>
</dbReference>
<feature type="transmembrane region" description="Helical" evidence="2">
    <location>
        <begin position="205"/>
        <end position="221"/>
    </location>
</feature>
<keyword evidence="2" id="KW-0812">Transmembrane</keyword>
<evidence type="ECO:0000256" key="1">
    <source>
        <dbReference type="ARBA" id="ARBA00009067"/>
    </source>
</evidence>
<dbReference type="GO" id="GO:0006508">
    <property type="term" value="P:proteolysis"/>
    <property type="evidence" value="ECO:0007669"/>
    <property type="project" value="UniProtKB-KW"/>
</dbReference>
<feature type="transmembrane region" description="Helical" evidence="2">
    <location>
        <begin position="21"/>
        <end position="43"/>
    </location>
</feature>
<protein>
    <submittedName>
        <fullName evidence="4">CAAX protease</fullName>
    </submittedName>
</protein>
<keyword evidence="4" id="KW-0645">Protease</keyword>
<evidence type="ECO:0000313" key="4">
    <source>
        <dbReference type="EMBL" id="AND80023.1"/>
    </source>
</evidence>
<comment type="similarity">
    <text evidence="1">Belongs to the UPF0177 family.</text>
</comment>
<reference evidence="4 5" key="1">
    <citation type="journal article" date="2016" name="Int. J. Syst. Evol. Microbiol.">
        <title>Streptococcuspantholopis sp. nov., isolated from faeces of the Tibetan antelope (Pantholops hodgsonii).</title>
        <authorList>
            <person name="Bai X."/>
            <person name="Xiong Y."/>
            <person name="Lu S."/>
            <person name="Jin D."/>
            <person name="Lai X."/>
            <person name="Yang J."/>
            <person name="Niu L."/>
            <person name="Hu S."/>
            <person name="Meng X."/>
            <person name="Pu J."/>
            <person name="Ye C."/>
            <person name="Xu J."/>
        </authorList>
    </citation>
    <scope>NUCLEOTIDE SEQUENCE [LARGE SCALE GENOMIC DNA]</scope>
    <source>
        <strain evidence="4 5">TA 26</strain>
    </source>
</reference>
<feature type="transmembrane region" description="Helical" evidence="2">
    <location>
        <begin position="99"/>
        <end position="117"/>
    </location>
</feature>
<evidence type="ECO:0000256" key="2">
    <source>
        <dbReference type="SAM" id="Phobius"/>
    </source>
</evidence>
<dbReference type="RefSeq" id="WP_067064227.1">
    <property type="nucleotide sequence ID" value="NZ_CP014699.1"/>
</dbReference>
<keyword evidence="2" id="KW-1133">Transmembrane helix</keyword>
<dbReference type="OrthoDB" id="95797at2"/>
<evidence type="ECO:0000259" key="3">
    <source>
        <dbReference type="Pfam" id="PF02517"/>
    </source>
</evidence>
<dbReference type="AlphaFoldDB" id="A0A172Q944"/>